<accession>A0A5K1K2V2</accession>
<dbReference type="AlphaFoldDB" id="A0A5K1K2V2"/>
<organism evidence="1">
    <name type="scientific">Ganoderma boninense</name>
    <dbReference type="NCBI Taxonomy" id="34458"/>
    <lineage>
        <taxon>Eukaryota</taxon>
        <taxon>Fungi</taxon>
        <taxon>Dikarya</taxon>
        <taxon>Basidiomycota</taxon>
        <taxon>Agaricomycotina</taxon>
        <taxon>Agaricomycetes</taxon>
        <taxon>Polyporales</taxon>
        <taxon>Polyporaceae</taxon>
        <taxon>Ganoderma</taxon>
    </lineage>
</organism>
<dbReference type="EMBL" id="LR728265">
    <property type="protein sequence ID" value="VWP00215.1"/>
    <property type="molecule type" value="Genomic_DNA"/>
</dbReference>
<proteinExistence type="predicted"/>
<sequence>MPLPSTRNIVIENLWSRWLTHSGLNIQTTLLEGKTNGIFNPGDNIDINLFQWLWSQIVQIELNGFTAYWNSHRVRKQKDKLMPSGSTPNDFFATPEQWGGQDCGIPVDLTVVEALRKELKMPHEDVYKFVSDDFRQMAEDAYASIGFPPLTLRSGWAVFAQMKAVLSTVYTWLERFYHVYDAGNQAVGIVLTEHTFSQDN</sequence>
<protein>
    <submittedName>
        <fullName evidence="1">Autophagy-related protein 9</fullName>
    </submittedName>
</protein>
<reference evidence="1" key="1">
    <citation type="submission" date="2019-10" db="EMBL/GenBank/DDBJ databases">
        <authorList>
            <person name="Nor Muhammad N."/>
        </authorList>
    </citation>
    <scope>NUCLEOTIDE SEQUENCE</scope>
</reference>
<name>A0A5K1K2V2_9APHY</name>
<gene>
    <name evidence="1" type="primary">Q51WZ9</name>
</gene>
<evidence type="ECO:0000313" key="1">
    <source>
        <dbReference type="EMBL" id="VWP00215.1"/>
    </source>
</evidence>